<name>A0A9N9IGJ7_9GLOM</name>
<gene>
    <name evidence="1" type="ORF">ALEPTO_LOCUS12748</name>
</gene>
<feature type="non-terminal residue" evidence="1">
    <location>
        <position position="150"/>
    </location>
</feature>
<keyword evidence="2" id="KW-1185">Reference proteome</keyword>
<sequence length="150" mass="17591">MNSDANKLRSNLKCEVHTHLLESNKNQTILQEIFLRISDKPRIQEILETFKKIEPTLETTSTIRFRFTDIVNEKIDNSTDNIKTITERFLASNYVPNHSILINNSFIDLERNNQPTFLKTASDKVYNVKDGDNVEKTSELDEIFDWDFHQ</sequence>
<evidence type="ECO:0000313" key="2">
    <source>
        <dbReference type="Proteomes" id="UP000789508"/>
    </source>
</evidence>
<dbReference type="Proteomes" id="UP000789508">
    <property type="component" value="Unassembled WGS sequence"/>
</dbReference>
<evidence type="ECO:0000313" key="1">
    <source>
        <dbReference type="EMBL" id="CAG8734719.1"/>
    </source>
</evidence>
<reference evidence="1" key="1">
    <citation type="submission" date="2021-06" db="EMBL/GenBank/DDBJ databases">
        <authorList>
            <person name="Kallberg Y."/>
            <person name="Tangrot J."/>
            <person name="Rosling A."/>
        </authorList>
    </citation>
    <scope>NUCLEOTIDE SEQUENCE</scope>
    <source>
        <strain evidence="1">FL130A</strain>
    </source>
</reference>
<proteinExistence type="predicted"/>
<dbReference type="EMBL" id="CAJVPS010032235">
    <property type="protein sequence ID" value="CAG8734719.1"/>
    <property type="molecule type" value="Genomic_DNA"/>
</dbReference>
<accession>A0A9N9IGJ7</accession>
<protein>
    <submittedName>
        <fullName evidence="1">7605_t:CDS:1</fullName>
    </submittedName>
</protein>
<comment type="caution">
    <text evidence="1">The sequence shown here is derived from an EMBL/GenBank/DDBJ whole genome shotgun (WGS) entry which is preliminary data.</text>
</comment>
<organism evidence="1 2">
    <name type="scientific">Ambispora leptoticha</name>
    <dbReference type="NCBI Taxonomy" id="144679"/>
    <lineage>
        <taxon>Eukaryota</taxon>
        <taxon>Fungi</taxon>
        <taxon>Fungi incertae sedis</taxon>
        <taxon>Mucoromycota</taxon>
        <taxon>Glomeromycotina</taxon>
        <taxon>Glomeromycetes</taxon>
        <taxon>Archaeosporales</taxon>
        <taxon>Ambisporaceae</taxon>
        <taxon>Ambispora</taxon>
    </lineage>
</organism>
<dbReference type="OrthoDB" id="10391343at2759"/>
<dbReference type="AlphaFoldDB" id="A0A9N9IGJ7"/>